<gene>
    <name evidence="3" type="ORF">FCI23_30680</name>
</gene>
<sequence>MLVFAASDKGGTGRSVTSANIAFRRALSGDDVAYLDFDFGSPTSGTVFDIPGSLRGVEHGGMHSYLQGRVSEPDRVDVWAETERDALRFRPPGAGQLVLLPGDRGGGEFAVNREMVRRCTDLFLRLEEEFDVILIDLSAGRSYAVELVLAATSKPELSGITVRWLVFHRWTRQHIAAAAGLVFGDRGILDAGLALGHQEEGLRDSIRFVRAAVPDPDSPELAHVRPAQAAWLRKCDQDLKDFAAELKLGRSKTLGVVPLEPVLQWREQLITDDDVLASRVANIETVRALTALADELTRDKSWEAL</sequence>
<comment type="caution">
    <text evidence="3">The sequence shown here is derived from an EMBL/GenBank/DDBJ whole genome shotgun (WGS) entry which is preliminary data.</text>
</comment>
<dbReference type="NCBIfam" id="NF040564">
    <property type="entry name" value="SCO2523_fam"/>
    <property type="match status" value="1"/>
</dbReference>
<keyword evidence="1" id="KW-0547">Nucleotide-binding</keyword>
<dbReference type="InterPro" id="IPR050625">
    <property type="entry name" value="ParA/MinD_ATPase"/>
</dbReference>
<dbReference type="OrthoDB" id="4561190at2"/>
<dbReference type="RefSeq" id="WP_136727211.1">
    <property type="nucleotide sequence ID" value="NZ_SUMC01000036.1"/>
</dbReference>
<evidence type="ECO:0000256" key="2">
    <source>
        <dbReference type="ARBA" id="ARBA00022840"/>
    </source>
</evidence>
<dbReference type="GO" id="GO:0009898">
    <property type="term" value="C:cytoplasmic side of plasma membrane"/>
    <property type="evidence" value="ECO:0007669"/>
    <property type="project" value="TreeGrafter"/>
</dbReference>
<name>A0A4U0SBJ7_9ACTN</name>
<protein>
    <submittedName>
        <fullName evidence="3">ParA family protein</fullName>
    </submittedName>
</protein>
<dbReference type="GO" id="GO:0016887">
    <property type="term" value="F:ATP hydrolysis activity"/>
    <property type="evidence" value="ECO:0007669"/>
    <property type="project" value="TreeGrafter"/>
</dbReference>
<accession>A0A4U0SBJ7</accession>
<dbReference type="GO" id="GO:0005829">
    <property type="term" value="C:cytosol"/>
    <property type="evidence" value="ECO:0007669"/>
    <property type="project" value="TreeGrafter"/>
</dbReference>
<organism evidence="3 4">
    <name type="scientific">Actinacidiphila oryziradicis</name>
    <dbReference type="NCBI Taxonomy" id="2571141"/>
    <lineage>
        <taxon>Bacteria</taxon>
        <taxon>Bacillati</taxon>
        <taxon>Actinomycetota</taxon>
        <taxon>Actinomycetes</taxon>
        <taxon>Kitasatosporales</taxon>
        <taxon>Streptomycetaceae</taxon>
        <taxon>Actinacidiphila</taxon>
    </lineage>
</organism>
<dbReference type="GO" id="GO:0005524">
    <property type="term" value="F:ATP binding"/>
    <property type="evidence" value="ECO:0007669"/>
    <property type="project" value="UniProtKB-KW"/>
</dbReference>
<evidence type="ECO:0000256" key="1">
    <source>
        <dbReference type="ARBA" id="ARBA00022741"/>
    </source>
</evidence>
<dbReference type="InterPro" id="IPR027417">
    <property type="entry name" value="P-loop_NTPase"/>
</dbReference>
<dbReference type="EMBL" id="SUMC01000036">
    <property type="protein sequence ID" value="TKA06602.1"/>
    <property type="molecule type" value="Genomic_DNA"/>
</dbReference>
<dbReference type="Proteomes" id="UP000305778">
    <property type="component" value="Unassembled WGS sequence"/>
</dbReference>
<evidence type="ECO:0000313" key="3">
    <source>
        <dbReference type="EMBL" id="TKA06602.1"/>
    </source>
</evidence>
<keyword evidence="4" id="KW-1185">Reference proteome</keyword>
<dbReference type="Gene3D" id="3.40.50.300">
    <property type="entry name" value="P-loop containing nucleotide triphosphate hydrolases"/>
    <property type="match status" value="1"/>
</dbReference>
<dbReference type="GO" id="GO:0051782">
    <property type="term" value="P:negative regulation of cell division"/>
    <property type="evidence" value="ECO:0007669"/>
    <property type="project" value="TreeGrafter"/>
</dbReference>
<keyword evidence="2" id="KW-0067">ATP-binding</keyword>
<dbReference type="AlphaFoldDB" id="A0A4U0SBJ7"/>
<dbReference type="SUPFAM" id="SSF52540">
    <property type="entry name" value="P-loop containing nucleoside triphosphate hydrolases"/>
    <property type="match status" value="1"/>
</dbReference>
<dbReference type="PANTHER" id="PTHR43384:SF6">
    <property type="entry name" value="SEPTUM SITE-DETERMINING PROTEIN MIND HOMOLOG, CHLOROPLASTIC"/>
    <property type="match status" value="1"/>
</dbReference>
<proteinExistence type="predicted"/>
<reference evidence="3 4" key="1">
    <citation type="submission" date="2019-04" db="EMBL/GenBank/DDBJ databases">
        <title>Streptomyces oryziradicis sp. nov., a novel actinomycete isolated from rhizosphere soil of rice (Oryza sativa L.).</title>
        <authorList>
            <person name="Li C."/>
        </authorList>
    </citation>
    <scope>NUCLEOTIDE SEQUENCE [LARGE SCALE GENOMIC DNA]</scope>
    <source>
        <strain evidence="3 4">NEAU-C40</strain>
    </source>
</reference>
<evidence type="ECO:0000313" key="4">
    <source>
        <dbReference type="Proteomes" id="UP000305778"/>
    </source>
</evidence>
<dbReference type="PANTHER" id="PTHR43384">
    <property type="entry name" value="SEPTUM SITE-DETERMINING PROTEIN MIND HOMOLOG, CHLOROPLASTIC-RELATED"/>
    <property type="match status" value="1"/>
</dbReference>